<dbReference type="InterPro" id="IPR029787">
    <property type="entry name" value="Nucleotide_cyclase"/>
</dbReference>
<organism evidence="4 5">
    <name type="scientific">Planobispora siamensis</name>
    <dbReference type="NCBI Taxonomy" id="936338"/>
    <lineage>
        <taxon>Bacteria</taxon>
        <taxon>Bacillati</taxon>
        <taxon>Actinomycetota</taxon>
        <taxon>Actinomycetes</taxon>
        <taxon>Streptosporangiales</taxon>
        <taxon>Streptosporangiaceae</taxon>
        <taxon>Planobispora</taxon>
    </lineage>
</organism>
<dbReference type="Pfam" id="PF16927">
    <property type="entry name" value="HisKA_7TM"/>
    <property type="match status" value="1"/>
</dbReference>
<dbReference type="GO" id="GO:0043709">
    <property type="term" value="P:cell adhesion involved in single-species biofilm formation"/>
    <property type="evidence" value="ECO:0007669"/>
    <property type="project" value="TreeGrafter"/>
</dbReference>
<name>A0A8J3SM44_9ACTN</name>
<dbReference type="GO" id="GO:0005886">
    <property type="term" value="C:plasma membrane"/>
    <property type="evidence" value="ECO:0007669"/>
    <property type="project" value="TreeGrafter"/>
</dbReference>
<feature type="transmembrane region" description="Helical" evidence="2">
    <location>
        <begin position="85"/>
        <end position="104"/>
    </location>
</feature>
<feature type="transmembrane region" description="Helical" evidence="2">
    <location>
        <begin position="159"/>
        <end position="179"/>
    </location>
</feature>
<dbReference type="CDD" id="cd01949">
    <property type="entry name" value="GGDEF"/>
    <property type="match status" value="1"/>
</dbReference>
<dbReference type="Proteomes" id="UP000619788">
    <property type="component" value="Unassembled WGS sequence"/>
</dbReference>
<sequence>MEWGITGQMTEGLGMAGRPLLALLFVVSAVVAAWVAAVGWRRRGSASAVGALAFVAASIAGWSAMDGLVVMAVDAGTARMLQAAKFLAVSLVPAGLLCLALAVVDRRWHPARRTVALLGIEPVLVQIAILTSPWHHGFFRATDTADPLGVVTPEVGPLFWVHTVYSYLLMAAAMARLVRASIVGPPAQRKLYVSVLAGALAPIAANAASLTRLVPVTGLTSVGFSLTTVIIYWALVRRSLPELVPVARDRVFDMIGDAVVTIDATGRILDLNAAAERMLRRLRPGLPDRLAGLSMVDLLGALPSPEGGQSDATFTDAAGCEVDLDVHSSVLYDRRGGHAGWAVITRDVTALNRQRRDLQQANARLQEKQDELERTNTRLRDKQDELEQANARLRDKQDELEQANARLHDKQDELERGNAQLRAQLRTIELLRADLAEQAARDALTGLHNRRHLMQHLTSAIIEADDDRPLSLALLDIDHFKQVNDRYGHRAGDEVLVAFAELLGRQVRRSDIVARYGGEEFVVVFAGADAEQARARMDALRERLAERSVEADGHLLTVTFSAGVATATPGISADDLLHAADQALYAAKHGGRNQVRVAGAPEPGTSQSAA</sequence>
<keyword evidence="5" id="KW-1185">Reference proteome</keyword>
<dbReference type="FunFam" id="3.30.70.270:FF:000001">
    <property type="entry name" value="Diguanylate cyclase domain protein"/>
    <property type="match status" value="1"/>
</dbReference>
<dbReference type="SMART" id="SM00267">
    <property type="entry name" value="GGDEF"/>
    <property type="match status" value="1"/>
</dbReference>
<dbReference type="PANTHER" id="PTHR45138">
    <property type="entry name" value="REGULATORY COMPONENTS OF SENSORY TRANSDUCTION SYSTEM"/>
    <property type="match status" value="1"/>
</dbReference>
<dbReference type="GO" id="GO:0052621">
    <property type="term" value="F:diguanylate cyclase activity"/>
    <property type="evidence" value="ECO:0007669"/>
    <property type="project" value="TreeGrafter"/>
</dbReference>
<dbReference type="InterPro" id="IPR031621">
    <property type="entry name" value="HisKA_7TM"/>
</dbReference>
<evidence type="ECO:0000259" key="3">
    <source>
        <dbReference type="PROSITE" id="PS50887"/>
    </source>
</evidence>
<keyword evidence="2" id="KW-0472">Membrane</keyword>
<gene>
    <name evidence="4" type="ORF">Psi01_76130</name>
</gene>
<comment type="caution">
    <text evidence="4">The sequence shown here is derived from an EMBL/GenBank/DDBJ whole genome shotgun (WGS) entry which is preliminary data.</text>
</comment>
<dbReference type="AlphaFoldDB" id="A0A8J3SM44"/>
<keyword evidence="1" id="KW-0175">Coiled coil</keyword>
<feature type="transmembrane region" description="Helical" evidence="2">
    <location>
        <begin position="116"/>
        <end position="139"/>
    </location>
</feature>
<dbReference type="EMBL" id="BOOJ01000075">
    <property type="protein sequence ID" value="GIH96983.1"/>
    <property type="molecule type" value="Genomic_DNA"/>
</dbReference>
<keyword evidence="2" id="KW-0812">Transmembrane</keyword>
<feature type="transmembrane region" description="Helical" evidence="2">
    <location>
        <begin position="20"/>
        <end position="40"/>
    </location>
</feature>
<dbReference type="SUPFAM" id="SSF55073">
    <property type="entry name" value="Nucleotide cyclase"/>
    <property type="match status" value="1"/>
</dbReference>
<proteinExistence type="predicted"/>
<protein>
    <recommendedName>
        <fullName evidence="3">GGDEF domain-containing protein</fullName>
    </recommendedName>
</protein>
<dbReference type="Pfam" id="PF13188">
    <property type="entry name" value="PAS_8"/>
    <property type="match status" value="1"/>
</dbReference>
<dbReference type="PROSITE" id="PS50887">
    <property type="entry name" value="GGDEF"/>
    <property type="match status" value="1"/>
</dbReference>
<evidence type="ECO:0000313" key="4">
    <source>
        <dbReference type="EMBL" id="GIH96983.1"/>
    </source>
</evidence>
<evidence type="ECO:0000256" key="2">
    <source>
        <dbReference type="SAM" id="Phobius"/>
    </source>
</evidence>
<feature type="transmembrane region" description="Helical" evidence="2">
    <location>
        <begin position="47"/>
        <end position="65"/>
    </location>
</feature>
<dbReference type="Gene3D" id="3.30.450.20">
    <property type="entry name" value="PAS domain"/>
    <property type="match status" value="1"/>
</dbReference>
<dbReference type="SUPFAM" id="SSF55785">
    <property type="entry name" value="PYP-like sensor domain (PAS domain)"/>
    <property type="match status" value="1"/>
</dbReference>
<feature type="coiled-coil region" evidence="1">
    <location>
        <begin position="348"/>
        <end position="438"/>
    </location>
</feature>
<dbReference type="Gene3D" id="3.30.70.270">
    <property type="match status" value="1"/>
</dbReference>
<dbReference type="GO" id="GO:1902201">
    <property type="term" value="P:negative regulation of bacterial-type flagellum-dependent cell motility"/>
    <property type="evidence" value="ECO:0007669"/>
    <property type="project" value="TreeGrafter"/>
</dbReference>
<keyword evidence="2" id="KW-1133">Transmembrane helix</keyword>
<dbReference type="PANTHER" id="PTHR45138:SF9">
    <property type="entry name" value="DIGUANYLATE CYCLASE DGCM-RELATED"/>
    <property type="match status" value="1"/>
</dbReference>
<feature type="transmembrane region" description="Helical" evidence="2">
    <location>
        <begin position="216"/>
        <end position="235"/>
    </location>
</feature>
<evidence type="ECO:0000313" key="5">
    <source>
        <dbReference type="Proteomes" id="UP000619788"/>
    </source>
</evidence>
<accession>A0A8J3SM44</accession>
<dbReference type="Pfam" id="PF00990">
    <property type="entry name" value="GGDEF"/>
    <property type="match status" value="1"/>
</dbReference>
<dbReference type="InterPro" id="IPR000160">
    <property type="entry name" value="GGDEF_dom"/>
</dbReference>
<dbReference type="InterPro" id="IPR000014">
    <property type="entry name" value="PAS"/>
</dbReference>
<dbReference type="InterPro" id="IPR050469">
    <property type="entry name" value="Diguanylate_Cyclase"/>
</dbReference>
<feature type="domain" description="GGDEF" evidence="3">
    <location>
        <begin position="468"/>
        <end position="600"/>
    </location>
</feature>
<dbReference type="InterPro" id="IPR035965">
    <property type="entry name" value="PAS-like_dom_sf"/>
</dbReference>
<dbReference type="InterPro" id="IPR043128">
    <property type="entry name" value="Rev_trsase/Diguanyl_cyclase"/>
</dbReference>
<reference evidence="4 5" key="1">
    <citation type="submission" date="2021-01" db="EMBL/GenBank/DDBJ databases">
        <title>Whole genome shotgun sequence of Planobispora siamensis NBRC 107568.</title>
        <authorList>
            <person name="Komaki H."/>
            <person name="Tamura T."/>
        </authorList>
    </citation>
    <scope>NUCLEOTIDE SEQUENCE [LARGE SCALE GENOMIC DNA]</scope>
    <source>
        <strain evidence="4 5">NBRC 107568</strain>
    </source>
</reference>
<evidence type="ECO:0000256" key="1">
    <source>
        <dbReference type="SAM" id="Coils"/>
    </source>
</evidence>
<dbReference type="NCBIfam" id="TIGR00254">
    <property type="entry name" value="GGDEF"/>
    <property type="match status" value="1"/>
</dbReference>
<dbReference type="CDD" id="cd00130">
    <property type="entry name" value="PAS"/>
    <property type="match status" value="1"/>
</dbReference>